<name>A0AAE0E104_9ROSI</name>
<sequence>MGSKFQTALGFPNGRVTWIKFGLLFLYDREWSKSGGKLKYQSEKSRAISVSRETSYESLHYIISCLVNVNLNESSIKVKFLFYSPEVLAPIEVVNDDDVQIFLCENSVVNTRTSLCVTTEPNSVV</sequence>
<dbReference type="AlphaFoldDB" id="A0AAE0E104"/>
<evidence type="ECO:0000313" key="2">
    <source>
        <dbReference type="Proteomes" id="UP001281410"/>
    </source>
</evidence>
<comment type="caution">
    <text evidence="1">The sequence shown here is derived from an EMBL/GenBank/DDBJ whole genome shotgun (WGS) entry which is preliminary data.</text>
</comment>
<organism evidence="1 2">
    <name type="scientific">Dipteronia sinensis</name>
    <dbReference type="NCBI Taxonomy" id="43782"/>
    <lineage>
        <taxon>Eukaryota</taxon>
        <taxon>Viridiplantae</taxon>
        <taxon>Streptophyta</taxon>
        <taxon>Embryophyta</taxon>
        <taxon>Tracheophyta</taxon>
        <taxon>Spermatophyta</taxon>
        <taxon>Magnoliopsida</taxon>
        <taxon>eudicotyledons</taxon>
        <taxon>Gunneridae</taxon>
        <taxon>Pentapetalae</taxon>
        <taxon>rosids</taxon>
        <taxon>malvids</taxon>
        <taxon>Sapindales</taxon>
        <taxon>Sapindaceae</taxon>
        <taxon>Hippocastanoideae</taxon>
        <taxon>Acereae</taxon>
        <taxon>Dipteronia</taxon>
    </lineage>
</organism>
<gene>
    <name evidence="1" type="ORF">Dsin_023556</name>
</gene>
<reference evidence="1" key="1">
    <citation type="journal article" date="2023" name="Plant J.">
        <title>Genome sequences and population genomics provide insights into the demographic history, inbreeding, and mutation load of two 'living fossil' tree species of Dipteronia.</title>
        <authorList>
            <person name="Feng Y."/>
            <person name="Comes H.P."/>
            <person name="Chen J."/>
            <person name="Zhu S."/>
            <person name="Lu R."/>
            <person name="Zhang X."/>
            <person name="Li P."/>
            <person name="Qiu J."/>
            <person name="Olsen K.M."/>
            <person name="Qiu Y."/>
        </authorList>
    </citation>
    <scope>NUCLEOTIDE SEQUENCE</scope>
    <source>
        <strain evidence="1">NBL</strain>
    </source>
</reference>
<accession>A0AAE0E104</accession>
<dbReference type="Proteomes" id="UP001281410">
    <property type="component" value="Unassembled WGS sequence"/>
</dbReference>
<protein>
    <submittedName>
        <fullName evidence="1">Uncharacterized protein</fullName>
    </submittedName>
</protein>
<keyword evidence="2" id="KW-1185">Reference proteome</keyword>
<proteinExistence type="predicted"/>
<evidence type="ECO:0000313" key="1">
    <source>
        <dbReference type="EMBL" id="KAK3200141.1"/>
    </source>
</evidence>
<dbReference type="EMBL" id="JANJYJ010000007">
    <property type="protein sequence ID" value="KAK3200141.1"/>
    <property type="molecule type" value="Genomic_DNA"/>
</dbReference>